<accession>A0A1W2WFI8</accession>
<dbReference type="GO" id="GO:0055037">
    <property type="term" value="C:recycling endosome"/>
    <property type="evidence" value="ECO:0000318"/>
    <property type="project" value="GO_Central"/>
</dbReference>
<evidence type="ECO:0000259" key="2">
    <source>
        <dbReference type="PROSITE" id="PS50086"/>
    </source>
</evidence>
<dbReference type="Gene3D" id="1.10.472.80">
    <property type="entry name" value="Ypt/Rab-GAP domain of gyp1p, domain 3"/>
    <property type="match status" value="1"/>
</dbReference>
<dbReference type="InterPro" id="IPR000195">
    <property type="entry name" value="Rab-GAP-TBC_dom"/>
</dbReference>
<dbReference type="PANTHER" id="PTHR47219">
    <property type="entry name" value="RAB GTPASE-ACTIVATING PROTEIN 1-LIKE"/>
    <property type="match status" value="1"/>
</dbReference>
<reference evidence="3" key="2">
    <citation type="journal article" date="2008" name="Genome Biol.">
        <title>Improved genome assembly and evidence-based global gene model set for the chordate Ciona intestinalis: new insight into intron and operon populations.</title>
        <authorList>
            <person name="Satou Y."/>
            <person name="Mineta K."/>
            <person name="Ogasawara M."/>
            <person name="Sasakura Y."/>
            <person name="Shoguchi E."/>
            <person name="Ueno K."/>
            <person name="Yamada L."/>
            <person name="Matsumoto J."/>
            <person name="Wasserscheid J."/>
            <person name="Dewar K."/>
            <person name="Wiley G.B."/>
            <person name="Macmil S.L."/>
            <person name="Roe B.A."/>
            <person name="Zeller R.W."/>
            <person name="Hastings K.E."/>
            <person name="Lemaire P."/>
            <person name="Lindquist E."/>
            <person name="Endo T."/>
            <person name="Hotta K."/>
            <person name="Inaba K."/>
        </authorList>
    </citation>
    <scope>NUCLEOTIDE SEQUENCE [LARGE SCALE GENOMIC DNA]</scope>
    <source>
        <strain evidence="3">wild type</strain>
    </source>
</reference>
<proteinExistence type="predicted"/>
<evidence type="ECO:0000313" key="4">
    <source>
        <dbReference type="Proteomes" id="UP000008144"/>
    </source>
</evidence>
<dbReference type="Proteomes" id="UP000008144">
    <property type="component" value="Chromosome 7"/>
</dbReference>
<dbReference type="FunFam" id="1.10.8.270:FF:000008">
    <property type="entry name" value="Putative TBC1 domain family member 14"/>
    <property type="match status" value="1"/>
</dbReference>
<sequence>MTFLSTMEASGNDDPPVGNSSYLSDSDVERDDDIPTLDVSADEIQLSPDSWQSVDLGLKEINHIRSCTSTPTSIKYNSTCQPLNGVSHVPNLTLQTNLPIQNGDALKLDINEQDTIDERNGSINPNSPEFLDITLQTTEVDEPAPVVNKPGSSLHSKKGSITSLLGWISSPLTSSPQKQIPQVVKTNKETSSTHTAPKSPISFRKKRFWRSKEPQPMSTTALILEDRPSNLPKKSAEESEKHRLQYKKMVEIAKKNELKDVQKRNKLMKEQRKQEDTITSASSQWISQILPNWEVMHQNNKVRMLWWQGLPPNVRGKVWQLSIGNELNITEDLYSIMVVRFQEKIRSMHETQSSCSEDTISLSADRESTVELIRLDISRTFPHLCIFQKGGPYHDVLHDILGAYACYRPDVGYVQGMSFVAAMLLLNMEPAYAFITFSNLLNKPCQLAFFRLNEELMKIYFASFEVFFEENLPRLFARFKHNNLTPDIYLIDWIFTMFSKALSLDMACRVWDMFCRDGEEFLFKTAIAILHLHEKSLLAMEFIQAAQFLTRLPTDSFTHHELFSHICDVTMVSRSNRRWKDVLSLLGQSDVTI</sequence>
<dbReference type="KEGG" id="cin:100180398"/>
<dbReference type="GeneTree" id="ENSGT00940000156410"/>
<reference evidence="3" key="4">
    <citation type="submission" date="2025-09" db="UniProtKB">
        <authorList>
            <consortium name="Ensembl"/>
        </authorList>
    </citation>
    <scope>IDENTIFICATION</scope>
</reference>
<dbReference type="GO" id="GO:2000785">
    <property type="term" value="P:regulation of autophagosome assembly"/>
    <property type="evidence" value="ECO:0000318"/>
    <property type="project" value="GO_Central"/>
</dbReference>
<dbReference type="RefSeq" id="XP_002127705.1">
    <property type="nucleotide sequence ID" value="XM_002127669.5"/>
</dbReference>
<dbReference type="GO" id="GO:0005776">
    <property type="term" value="C:autophagosome"/>
    <property type="evidence" value="ECO:0000318"/>
    <property type="project" value="GO_Central"/>
</dbReference>
<dbReference type="PROSITE" id="PS50086">
    <property type="entry name" value="TBC_RABGAP"/>
    <property type="match status" value="1"/>
</dbReference>
<dbReference type="STRING" id="7719.ENSCINP00000007828"/>
<dbReference type="InterPro" id="IPR050302">
    <property type="entry name" value="Rab_GAP_TBC_domain"/>
</dbReference>
<dbReference type="EMBL" id="EAAA01002318">
    <property type="status" value="NOT_ANNOTATED_CDS"/>
    <property type="molecule type" value="Genomic_DNA"/>
</dbReference>
<protein>
    <submittedName>
        <fullName evidence="3">TBC1 domain family member 14</fullName>
    </submittedName>
</protein>
<dbReference type="FunFam" id="1.10.472.80:FF:000006">
    <property type="entry name" value="TBC1 domain family member 14"/>
    <property type="match status" value="1"/>
</dbReference>
<dbReference type="GO" id="GO:0016192">
    <property type="term" value="P:vesicle-mediated transport"/>
    <property type="evidence" value="ECO:0007669"/>
    <property type="project" value="UniProtKB-ARBA"/>
</dbReference>
<dbReference type="SMART" id="SM00164">
    <property type="entry name" value="TBC"/>
    <property type="match status" value="1"/>
</dbReference>
<keyword evidence="4" id="KW-1185">Reference proteome</keyword>
<accession>F7ACJ3</accession>
<dbReference type="SUPFAM" id="SSF47923">
    <property type="entry name" value="Ypt/Rab-GAP domain of gyp1p"/>
    <property type="match status" value="2"/>
</dbReference>
<reference evidence="4" key="1">
    <citation type="journal article" date="2002" name="Science">
        <title>The draft genome of Ciona intestinalis: insights into chordate and vertebrate origins.</title>
        <authorList>
            <person name="Dehal P."/>
            <person name="Satou Y."/>
            <person name="Campbell R.K."/>
            <person name="Chapman J."/>
            <person name="Degnan B."/>
            <person name="De Tomaso A."/>
            <person name="Davidson B."/>
            <person name="Di Gregorio A."/>
            <person name="Gelpke M."/>
            <person name="Goodstein D.M."/>
            <person name="Harafuji N."/>
            <person name="Hastings K.E."/>
            <person name="Ho I."/>
            <person name="Hotta K."/>
            <person name="Huang W."/>
            <person name="Kawashima T."/>
            <person name="Lemaire P."/>
            <person name="Martinez D."/>
            <person name="Meinertzhagen I.A."/>
            <person name="Necula S."/>
            <person name="Nonaka M."/>
            <person name="Putnam N."/>
            <person name="Rash S."/>
            <person name="Saiga H."/>
            <person name="Satake M."/>
            <person name="Terry A."/>
            <person name="Yamada L."/>
            <person name="Wang H.G."/>
            <person name="Awazu S."/>
            <person name="Azumi K."/>
            <person name="Boore J."/>
            <person name="Branno M."/>
            <person name="Chin-Bow S."/>
            <person name="DeSantis R."/>
            <person name="Doyle S."/>
            <person name="Francino P."/>
            <person name="Keys D.N."/>
            <person name="Haga S."/>
            <person name="Hayashi H."/>
            <person name="Hino K."/>
            <person name="Imai K.S."/>
            <person name="Inaba K."/>
            <person name="Kano S."/>
            <person name="Kobayashi K."/>
            <person name="Kobayashi M."/>
            <person name="Lee B.I."/>
            <person name="Makabe K.W."/>
            <person name="Manohar C."/>
            <person name="Matassi G."/>
            <person name="Medina M."/>
            <person name="Mochizuki Y."/>
            <person name="Mount S."/>
            <person name="Morishita T."/>
            <person name="Miura S."/>
            <person name="Nakayama A."/>
            <person name="Nishizaka S."/>
            <person name="Nomoto H."/>
            <person name="Ohta F."/>
            <person name="Oishi K."/>
            <person name="Rigoutsos I."/>
            <person name="Sano M."/>
            <person name="Sasaki A."/>
            <person name="Sasakura Y."/>
            <person name="Shoguchi E."/>
            <person name="Shin-i T."/>
            <person name="Spagnuolo A."/>
            <person name="Stainier D."/>
            <person name="Suzuki M.M."/>
            <person name="Tassy O."/>
            <person name="Takatori N."/>
            <person name="Tokuoka M."/>
            <person name="Yagi K."/>
            <person name="Yoshizaki F."/>
            <person name="Wada S."/>
            <person name="Zhang C."/>
            <person name="Hyatt P.D."/>
            <person name="Larimer F."/>
            <person name="Detter C."/>
            <person name="Doggett N."/>
            <person name="Glavina T."/>
            <person name="Hawkins T."/>
            <person name="Richardson P."/>
            <person name="Lucas S."/>
            <person name="Kohara Y."/>
            <person name="Levine M."/>
            <person name="Satoh N."/>
            <person name="Rokhsar D.S."/>
        </authorList>
    </citation>
    <scope>NUCLEOTIDE SEQUENCE [LARGE SCALE GENOMIC DNA]</scope>
</reference>
<feature type="domain" description="Rab-GAP TBC" evidence="2">
    <location>
        <begin position="309"/>
        <end position="518"/>
    </location>
</feature>
<evidence type="ECO:0000256" key="1">
    <source>
        <dbReference type="SAM" id="MobiDB-lite"/>
    </source>
</evidence>
<dbReference type="InParanoid" id="F7ACJ3"/>
<dbReference type="GO" id="GO:0005096">
    <property type="term" value="F:GTPase activator activity"/>
    <property type="evidence" value="ECO:0000318"/>
    <property type="project" value="GO_Central"/>
</dbReference>
<name>F7ACJ3_CIOIN</name>
<dbReference type="FunFam" id="1.10.10.750:FF:000024">
    <property type="entry name" value="TBC1 domain family member 12"/>
    <property type="match status" value="1"/>
</dbReference>
<feature type="region of interest" description="Disordered" evidence="1">
    <location>
        <begin position="1"/>
        <end position="33"/>
    </location>
</feature>
<dbReference type="GeneID" id="100180398"/>
<dbReference type="GO" id="GO:0019899">
    <property type="term" value="F:enzyme binding"/>
    <property type="evidence" value="ECO:0007669"/>
    <property type="project" value="UniProtKB-ARBA"/>
</dbReference>
<dbReference type="OrthoDB" id="294251at2759"/>
<dbReference type="Ensembl" id="ENSCINT00000007828.3">
    <property type="protein sequence ID" value="ENSCINP00000007828.3"/>
    <property type="gene ID" value="ENSCING00000003797.3"/>
</dbReference>
<dbReference type="OMA" id="DPGPKKC"/>
<organism evidence="3 4">
    <name type="scientific">Ciona intestinalis</name>
    <name type="common">Transparent sea squirt</name>
    <name type="synonym">Ascidia intestinalis</name>
    <dbReference type="NCBI Taxonomy" id="7719"/>
    <lineage>
        <taxon>Eukaryota</taxon>
        <taxon>Metazoa</taxon>
        <taxon>Chordata</taxon>
        <taxon>Tunicata</taxon>
        <taxon>Ascidiacea</taxon>
        <taxon>Phlebobranchia</taxon>
        <taxon>Cionidae</taxon>
        <taxon>Ciona</taxon>
    </lineage>
</organism>
<evidence type="ECO:0000313" key="3">
    <source>
        <dbReference type="Ensembl" id="ENSCINP00000007828.3"/>
    </source>
</evidence>
<dbReference type="Pfam" id="PF00566">
    <property type="entry name" value="RabGAP-TBC"/>
    <property type="match status" value="1"/>
</dbReference>
<dbReference type="InterPro" id="IPR035969">
    <property type="entry name" value="Rab-GAP_TBC_sf"/>
</dbReference>
<dbReference type="HOGENOM" id="CLU_459994_0_0_1"/>
<dbReference type="Gene3D" id="1.10.8.270">
    <property type="entry name" value="putative rabgap domain of human tbc1 domain family member 14 like domains"/>
    <property type="match status" value="1"/>
</dbReference>
<dbReference type="AlphaFoldDB" id="F7ACJ3"/>
<dbReference type="PANTHER" id="PTHR47219:SF15">
    <property type="entry name" value="TBC1 DOMAIN FAMILY MEMBER 12 ISOFORM X1"/>
    <property type="match status" value="1"/>
</dbReference>
<dbReference type="FunCoup" id="F7ACJ3">
    <property type="interactions" value="4"/>
</dbReference>
<reference evidence="3" key="3">
    <citation type="submission" date="2025-08" db="UniProtKB">
        <authorList>
            <consortium name="Ensembl"/>
        </authorList>
    </citation>
    <scope>IDENTIFICATION</scope>
</reference>
<dbReference type="Gene3D" id="1.10.10.750">
    <property type="entry name" value="Ypt/Rab-GAP domain of gyp1p, domain 1"/>
    <property type="match status" value="1"/>
</dbReference>
<feature type="region of interest" description="Disordered" evidence="1">
    <location>
        <begin position="174"/>
        <end position="204"/>
    </location>
</feature>
<gene>
    <name evidence="3" type="primary">LOC100180398</name>
</gene>